<keyword evidence="5 7" id="KW-1133">Transmembrane helix</keyword>
<sequence length="66" mass="7394">MIRLLKGPDLSDRIIAFDVISVMAVSLLVLLSIYFKRSIYLDVALVFGLIGFLGTTIFGRYIERGI</sequence>
<dbReference type="GO" id="GO:0015385">
    <property type="term" value="F:sodium:proton antiporter activity"/>
    <property type="evidence" value="ECO:0007669"/>
    <property type="project" value="TreeGrafter"/>
</dbReference>
<evidence type="ECO:0000256" key="3">
    <source>
        <dbReference type="ARBA" id="ARBA00022475"/>
    </source>
</evidence>
<feature type="transmembrane region" description="Helical" evidence="7">
    <location>
        <begin position="39"/>
        <end position="62"/>
    </location>
</feature>
<dbReference type="PANTHER" id="PTHR34702">
    <property type="entry name" value="NA(+)/H(+) ANTIPORTER SUBUNIT F1"/>
    <property type="match status" value="1"/>
</dbReference>
<protein>
    <submittedName>
        <fullName evidence="8">Na(+) H(+) antiporter subunit F</fullName>
    </submittedName>
</protein>
<dbReference type="GO" id="GO:0005886">
    <property type="term" value="C:plasma membrane"/>
    <property type="evidence" value="ECO:0007669"/>
    <property type="project" value="UniProtKB-SubCell"/>
</dbReference>
<evidence type="ECO:0000256" key="1">
    <source>
        <dbReference type="ARBA" id="ARBA00004651"/>
    </source>
</evidence>
<organism evidence="8">
    <name type="scientific">hydrothermal vent metagenome</name>
    <dbReference type="NCBI Taxonomy" id="652676"/>
    <lineage>
        <taxon>unclassified sequences</taxon>
        <taxon>metagenomes</taxon>
        <taxon>ecological metagenomes</taxon>
    </lineage>
</organism>
<evidence type="ECO:0000313" key="8">
    <source>
        <dbReference type="EMBL" id="SFV61406.1"/>
    </source>
</evidence>
<reference evidence="8" key="1">
    <citation type="submission" date="2016-10" db="EMBL/GenBank/DDBJ databases">
        <authorList>
            <person name="de Groot N.N."/>
        </authorList>
    </citation>
    <scope>NUCLEOTIDE SEQUENCE</scope>
</reference>
<keyword evidence="6 7" id="KW-0472">Membrane</keyword>
<feature type="transmembrane region" description="Helical" evidence="7">
    <location>
        <begin position="12"/>
        <end position="33"/>
    </location>
</feature>
<dbReference type="PANTHER" id="PTHR34702:SF1">
    <property type="entry name" value="NA(+)_H(+) ANTIPORTER SUBUNIT F"/>
    <property type="match status" value="1"/>
</dbReference>
<gene>
    <name evidence="8" type="ORF">MNB_SV-6-971</name>
</gene>
<name>A0A1W1C6K3_9ZZZZ</name>
<evidence type="ECO:0000256" key="5">
    <source>
        <dbReference type="ARBA" id="ARBA00022989"/>
    </source>
</evidence>
<keyword evidence="4 7" id="KW-0812">Transmembrane</keyword>
<evidence type="ECO:0000256" key="2">
    <source>
        <dbReference type="ARBA" id="ARBA00022448"/>
    </source>
</evidence>
<evidence type="ECO:0000256" key="7">
    <source>
        <dbReference type="SAM" id="Phobius"/>
    </source>
</evidence>
<keyword evidence="3" id="KW-1003">Cell membrane</keyword>
<proteinExistence type="predicted"/>
<accession>A0A1W1C6K3</accession>
<evidence type="ECO:0000256" key="6">
    <source>
        <dbReference type="ARBA" id="ARBA00023136"/>
    </source>
</evidence>
<dbReference type="AlphaFoldDB" id="A0A1W1C6K3"/>
<dbReference type="Pfam" id="PF04066">
    <property type="entry name" value="MrpF_PhaF"/>
    <property type="match status" value="1"/>
</dbReference>
<dbReference type="EMBL" id="FPHC01000064">
    <property type="protein sequence ID" value="SFV61406.1"/>
    <property type="molecule type" value="Genomic_DNA"/>
</dbReference>
<keyword evidence="2" id="KW-0813">Transport</keyword>
<dbReference type="InterPro" id="IPR007208">
    <property type="entry name" value="MrpF/PhaF-like"/>
</dbReference>
<evidence type="ECO:0000256" key="4">
    <source>
        <dbReference type="ARBA" id="ARBA00022692"/>
    </source>
</evidence>
<comment type="subcellular location">
    <subcellularLocation>
        <location evidence="1">Cell membrane</location>
        <topology evidence="1">Multi-pass membrane protein</topology>
    </subcellularLocation>
</comment>